<reference evidence="6 7" key="1">
    <citation type="submission" date="2020-01" db="EMBL/GenBank/DDBJ databases">
        <title>Whole-genome sequence of Heliobacterium undosum DSM 13378.</title>
        <authorList>
            <person name="Kyndt J.A."/>
            <person name="Meyer T.E."/>
        </authorList>
    </citation>
    <scope>NUCLEOTIDE SEQUENCE [LARGE SCALE GENOMIC DNA]</scope>
    <source>
        <strain evidence="6 7">DSM 13378</strain>
    </source>
</reference>
<sequence length="436" mass="48382">MFWRKSTDESEPRPYTGPKPTISLQDPSFQLSVRFIKLTPDQLELLQEIRPILEQNADAAVEAFYGHLGAMPEMREFIDKNTTVDRLKKTMRNYILSLAPMKVDDNYVVERYKIGKVHDRISLPPYWFTSAYQLHYNFLIPKIMDAYKDKERAKKAVTALLTITNLDQQLAMSSYIESYTSGLSKKEELEKILNDLTSLQQQVNDASQSLAATAEETAASAAHMSTSAERITQNVTEAAKHSSEVVTLAKGGEGQLKEAVQAIRELSQLMLEMKQKIAALDVSSEKISSIAEVIQGIASQTNLLALNAAIESARAGEHGRGFNVVAQEVKKLAGSSEQSVKEIAEMIQVSRNHTAGVSGSMEQNAKSMERVNELVDKVVQGFSRIIESIALNQEQMRQISDEVVTLSTTAHEIENASESVAHSAEDLAMMAQEIKQ</sequence>
<dbReference type="RefSeq" id="WP_161256817.1">
    <property type="nucleotide sequence ID" value="NZ_WXEY01000005.1"/>
</dbReference>
<feature type="compositionally biased region" description="Basic and acidic residues" evidence="4">
    <location>
        <begin position="1"/>
        <end position="12"/>
    </location>
</feature>
<dbReference type="Pfam" id="PF11563">
    <property type="entry name" value="Protoglobin"/>
    <property type="match status" value="1"/>
</dbReference>
<evidence type="ECO:0000313" key="6">
    <source>
        <dbReference type="EMBL" id="MZP29414.1"/>
    </source>
</evidence>
<dbReference type="AlphaFoldDB" id="A0A845L3J0"/>
<organism evidence="6 7">
    <name type="scientific">Heliomicrobium undosum</name>
    <dbReference type="NCBI Taxonomy" id="121734"/>
    <lineage>
        <taxon>Bacteria</taxon>
        <taxon>Bacillati</taxon>
        <taxon>Bacillota</taxon>
        <taxon>Clostridia</taxon>
        <taxon>Eubacteriales</taxon>
        <taxon>Heliobacteriaceae</taxon>
        <taxon>Heliomicrobium</taxon>
    </lineage>
</organism>
<gene>
    <name evidence="6" type="ORF">GTO91_06815</name>
</gene>
<dbReference type="Proteomes" id="UP000463470">
    <property type="component" value="Unassembled WGS sequence"/>
</dbReference>
<dbReference type="SUPFAM" id="SSF58104">
    <property type="entry name" value="Methyl-accepting chemotaxis protein (MCP) signaling domain"/>
    <property type="match status" value="1"/>
</dbReference>
<dbReference type="CDD" id="cd01068">
    <property type="entry name" value="globin_sensor"/>
    <property type="match status" value="1"/>
</dbReference>
<feature type="coiled-coil region" evidence="3">
    <location>
        <begin position="186"/>
        <end position="216"/>
    </location>
</feature>
<feature type="domain" description="Methyl-accepting transducer" evidence="5">
    <location>
        <begin position="185"/>
        <end position="428"/>
    </location>
</feature>
<dbReference type="InterPro" id="IPR039379">
    <property type="entry name" value="Protoglobin_sensor_dom"/>
</dbReference>
<dbReference type="PROSITE" id="PS50111">
    <property type="entry name" value="CHEMOTAXIS_TRANSDUC_2"/>
    <property type="match status" value="1"/>
</dbReference>
<dbReference type="Gene3D" id="1.10.287.950">
    <property type="entry name" value="Methyl-accepting chemotaxis protein"/>
    <property type="match status" value="1"/>
</dbReference>
<keyword evidence="7" id="KW-1185">Reference proteome</keyword>
<dbReference type="OrthoDB" id="9816519at2"/>
<name>A0A845L3J0_9FIRM</name>
<dbReference type="EMBL" id="WXEY01000005">
    <property type="protein sequence ID" value="MZP29414.1"/>
    <property type="molecule type" value="Genomic_DNA"/>
</dbReference>
<dbReference type="GO" id="GO:0020037">
    <property type="term" value="F:heme binding"/>
    <property type="evidence" value="ECO:0007669"/>
    <property type="project" value="InterPro"/>
</dbReference>
<accession>A0A845L3J0</accession>
<evidence type="ECO:0000256" key="4">
    <source>
        <dbReference type="SAM" id="MobiDB-lite"/>
    </source>
</evidence>
<evidence type="ECO:0000256" key="3">
    <source>
        <dbReference type="SAM" id="Coils"/>
    </source>
</evidence>
<dbReference type="PANTHER" id="PTHR32089:SF112">
    <property type="entry name" value="LYSOZYME-LIKE PROTEIN-RELATED"/>
    <property type="match status" value="1"/>
</dbReference>
<dbReference type="GO" id="GO:0019825">
    <property type="term" value="F:oxygen binding"/>
    <property type="evidence" value="ECO:0007669"/>
    <property type="project" value="InterPro"/>
</dbReference>
<feature type="region of interest" description="Disordered" evidence="4">
    <location>
        <begin position="1"/>
        <end position="21"/>
    </location>
</feature>
<evidence type="ECO:0000313" key="7">
    <source>
        <dbReference type="Proteomes" id="UP000463470"/>
    </source>
</evidence>
<dbReference type="Gene3D" id="1.10.490.10">
    <property type="entry name" value="Globins"/>
    <property type="match status" value="1"/>
</dbReference>
<dbReference type="GO" id="GO:0007165">
    <property type="term" value="P:signal transduction"/>
    <property type="evidence" value="ECO:0007669"/>
    <property type="project" value="UniProtKB-KW"/>
</dbReference>
<dbReference type="InterPro" id="IPR004089">
    <property type="entry name" value="MCPsignal_dom"/>
</dbReference>
<dbReference type="Pfam" id="PF00015">
    <property type="entry name" value="MCPsignal"/>
    <property type="match status" value="1"/>
</dbReference>
<evidence type="ECO:0000256" key="1">
    <source>
        <dbReference type="ARBA" id="ARBA00023224"/>
    </source>
</evidence>
<dbReference type="PANTHER" id="PTHR32089">
    <property type="entry name" value="METHYL-ACCEPTING CHEMOTAXIS PROTEIN MCPB"/>
    <property type="match status" value="1"/>
</dbReference>
<dbReference type="InterPro" id="IPR012292">
    <property type="entry name" value="Globin/Proto"/>
</dbReference>
<dbReference type="InterPro" id="IPR009050">
    <property type="entry name" value="Globin-like_sf"/>
</dbReference>
<keyword evidence="3" id="KW-0175">Coiled coil</keyword>
<evidence type="ECO:0000256" key="2">
    <source>
        <dbReference type="PROSITE-ProRule" id="PRU00284"/>
    </source>
</evidence>
<dbReference type="InterPro" id="IPR044398">
    <property type="entry name" value="Globin-sensor_dom"/>
</dbReference>
<proteinExistence type="predicted"/>
<dbReference type="SMART" id="SM00283">
    <property type="entry name" value="MA"/>
    <property type="match status" value="1"/>
</dbReference>
<dbReference type="GO" id="GO:0016020">
    <property type="term" value="C:membrane"/>
    <property type="evidence" value="ECO:0007669"/>
    <property type="project" value="InterPro"/>
</dbReference>
<evidence type="ECO:0000259" key="5">
    <source>
        <dbReference type="PROSITE" id="PS50111"/>
    </source>
</evidence>
<dbReference type="SUPFAM" id="SSF46458">
    <property type="entry name" value="Globin-like"/>
    <property type="match status" value="1"/>
</dbReference>
<protein>
    <submittedName>
        <fullName evidence="6">Globin-coupled sensor protein</fullName>
    </submittedName>
</protein>
<comment type="caution">
    <text evidence="6">The sequence shown here is derived from an EMBL/GenBank/DDBJ whole genome shotgun (WGS) entry which is preliminary data.</text>
</comment>
<dbReference type="CDD" id="cd11386">
    <property type="entry name" value="MCP_signal"/>
    <property type="match status" value="1"/>
</dbReference>
<keyword evidence="1 2" id="KW-0807">Transducer</keyword>